<dbReference type="SUPFAM" id="SSF53474">
    <property type="entry name" value="alpha/beta-Hydrolases"/>
    <property type="match status" value="1"/>
</dbReference>
<dbReference type="Pfam" id="PF12146">
    <property type="entry name" value="Hydrolase_4"/>
    <property type="match status" value="1"/>
</dbReference>
<dbReference type="Proteomes" id="UP000059074">
    <property type="component" value="Unassembled WGS sequence"/>
</dbReference>
<dbReference type="InterPro" id="IPR029058">
    <property type="entry name" value="AB_hydrolase_fold"/>
</dbReference>
<dbReference type="Gene3D" id="3.40.50.1820">
    <property type="entry name" value="alpha/beta hydrolase"/>
    <property type="match status" value="1"/>
</dbReference>
<keyword evidence="2" id="KW-0378">Hydrolase</keyword>
<sequence length="319" mass="35275">MELVSLAKNPLPSGGIVGTFSGYDGAELRFARWDATRQPRRGTVCLFPGRAEFIEKYFEVIADLRRRGFAVATLDWRGQGGSQRMLANPRKGHVRGFWEYDRDLVRFMKDVVLPDCPPPFIGLGHSMGGNILLRNATMPGLWFERIILTAPMIAISEATLGTTTAKARIYAEIASQLGMFTAYVPGGSDQLYSTQKFDGNVLTSDHERWLRTKAVLEQAPALGLGSPTVGWLRSALRSCRMLCGHDYAGRINVPLLLFASGNDKLVSTRAIEDFAVRAKLSSCILMPGAQHEILQENDTVRLRFWAAFDAYMGVEEPGA</sequence>
<comment type="caution">
    <text evidence="2">The sequence shown here is derived from an EMBL/GenBank/DDBJ whole genome shotgun (WGS) entry which is preliminary data.</text>
</comment>
<feature type="domain" description="Serine aminopeptidase S33" evidence="1">
    <location>
        <begin position="39"/>
        <end position="298"/>
    </location>
</feature>
<evidence type="ECO:0000313" key="2">
    <source>
        <dbReference type="EMBL" id="KWT71279.1"/>
    </source>
</evidence>
<evidence type="ECO:0000259" key="1">
    <source>
        <dbReference type="Pfam" id="PF12146"/>
    </source>
</evidence>
<dbReference type="GO" id="GO:0004622">
    <property type="term" value="F:phosphatidylcholine lysophospholipase activity"/>
    <property type="evidence" value="ECO:0007669"/>
    <property type="project" value="UniProtKB-EC"/>
</dbReference>
<proteinExistence type="predicted"/>
<dbReference type="STRING" id="121290.APY04_0530"/>
<reference evidence="2 3" key="1">
    <citation type="submission" date="2015-10" db="EMBL/GenBank/DDBJ databases">
        <title>Transcriptomic analysis of a linuron degrading triple-species bacterial consortium.</title>
        <authorList>
            <person name="Albers P."/>
        </authorList>
    </citation>
    <scope>NUCLEOTIDE SEQUENCE [LARGE SCALE GENOMIC DNA]</scope>
    <source>
        <strain evidence="2 3">WDL6</strain>
    </source>
</reference>
<evidence type="ECO:0000313" key="3">
    <source>
        <dbReference type="Proteomes" id="UP000059074"/>
    </source>
</evidence>
<dbReference type="OrthoDB" id="9788260at2"/>
<protein>
    <submittedName>
        <fullName evidence="2">Lysophospholipase L2</fullName>
        <ecNumber evidence="2">3.1.1.5</ecNumber>
    </submittedName>
</protein>
<gene>
    <name evidence="2" type="ORF">APY04_0530</name>
</gene>
<dbReference type="EC" id="3.1.1.5" evidence="2"/>
<organism evidence="2 3">
    <name type="scientific">Hyphomicrobium sulfonivorans</name>
    <dbReference type="NCBI Taxonomy" id="121290"/>
    <lineage>
        <taxon>Bacteria</taxon>
        <taxon>Pseudomonadati</taxon>
        <taxon>Pseudomonadota</taxon>
        <taxon>Alphaproteobacteria</taxon>
        <taxon>Hyphomicrobiales</taxon>
        <taxon>Hyphomicrobiaceae</taxon>
        <taxon>Hyphomicrobium</taxon>
    </lineage>
</organism>
<dbReference type="AlphaFoldDB" id="A0A125NVX6"/>
<accession>A0A125NVX6</accession>
<dbReference type="PANTHER" id="PTHR11614">
    <property type="entry name" value="PHOSPHOLIPASE-RELATED"/>
    <property type="match status" value="1"/>
</dbReference>
<dbReference type="RefSeq" id="WP_068459403.1">
    <property type="nucleotide sequence ID" value="NZ_LMTR01000026.1"/>
</dbReference>
<dbReference type="InterPro" id="IPR022742">
    <property type="entry name" value="Hydrolase_4"/>
</dbReference>
<dbReference type="InterPro" id="IPR051044">
    <property type="entry name" value="MAG_DAG_Lipase"/>
</dbReference>
<name>A0A125NVX6_HYPSL</name>
<keyword evidence="3" id="KW-1185">Reference proteome</keyword>
<dbReference type="EMBL" id="LMTR01000026">
    <property type="protein sequence ID" value="KWT71279.1"/>
    <property type="molecule type" value="Genomic_DNA"/>
</dbReference>
<dbReference type="PATRIC" id="fig|121290.4.peg.2558"/>